<evidence type="ECO:0000256" key="1">
    <source>
        <dbReference type="SAM" id="SignalP"/>
    </source>
</evidence>
<evidence type="ECO:0000313" key="4">
    <source>
        <dbReference type="Proteomes" id="UP001497623"/>
    </source>
</evidence>
<organism evidence="3 4">
    <name type="scientific">Meganyctiphanes norvegica</name>
    <name type="common">Northern krill</name>
    <name type="synonym">Thysanopoda norvegica</name>
    <dbReference type="NCBI Taxonomy" id="48144"/>
    <lineage>
        <taxon>Eukaryota</taxon>
        <taxon>Metazoa</taxon>
        <taxon>Ecdysozoa</taxon>
        <taxon>Arthropoda</taxon>
        <taxon>Crustacea</taxon>
        <taxon>Multicrustacea</taxon>
        <taxon>Malacostraca</taxon>
        <taxon>Eumalacostraca</taxon>
        <taxon>Eucarida</taxon>
        <taxon>Euphausiacea</taxon>
        <taxon>Euphausiidae</taxon>
        <taxon>Meganyctiphanes</taxon>
    </lineage>
</organism>
<dbReference type="InterPro" id="IPR013783">
    <property type="entry name" value="Ig-like_fold"/>
</dbReference>
<dbReference type="PANTHER" id="PTHR23279">
    <property type="entry name" value="DEFECTIVE PROBOSCIS EXTENSION RESPONSE DPR -RELATED"/>
    <property type="match status" value="1"/>
</dbReference>
<feature type="domain" description="Ig-like" evidence="2">
    <location>
        <begin position="136"/>
        <end position="245"/>
    </location>
</feature>
<sequence length="258" mass="28080">MALIHTLALFLLATEGLGTGTGTSPDMELPPGRPSAIWNNLLLKPAFDETNVDHVVAAKGSTAYINCMINHLGDRAVTWLRAADVAQVLTVNTFTYTSSPRFTAHRSPQGNEWLLKITDTKLNDTGGYECQVSTDPKISLTFNVQVIEAEAEIVGSPEVFVKAGGDIELTCGVPHVTEPPEFILWYHDTNIINYSGKPNLEVVEDVEVNMDSRANSSKLIIHKSTSADSGKYTCKPSNAKEASVDVHIIREEQPAAMQ</sequence>
<evidence type="ECO:0000313" key="3">
    <source>
        <dbReference type="EMBL" id="CAL4061150.1"/>
    </source>
</evidence>
<gene>
    <name evidence="3" type="ORF">MNOR_LOCUS1900</name>
</gene>
<proteinExistence type="predicted"/>
<evidence type="ECO:0000259" key="2">
    <source>
        <dbReference type="PROSITE" id="PS50835"/>
    </source>
</evidence>
<dbReference type="GO" id="GO:0050808">
    <property type="term" value="P:synapse organization"/>
    <property type="evidence" value="ECO:0007669"/>
    <property type="project" value="TreeGrafter"/>
</dbReference>
<feature type="chain" id="PRO_5043427408" description="Ig-like domain-containing protein" evidence="1">
    <location>
        <begin position="19"/>
        <end position="258"/>
    </location>
</feature>
<dbReference type="InterPro" id="IPR007110">
    <property type="entry name" value="Ig-like_dom"/>
</dbReference>
<dbReference type="InterPro" id="IPR003598">
    <property type="entry name" value="Ig_sub2"/>
</dbReference>
<dbReference type="InterPro" id="IPR036179">
    <property type="entry name" value="Ig-like_dom_sf"/>
</dbReference>
<dbReference type="Pfam" id="PF13927">
    <property type="entry name" value="Ig_3"/>
    <property type="match status" value="1"/>
</dbReference>
<dbReference type="AlphaFoldDB" id="A0AAV2PPG4"/>
<dbReference type="Gene3D" id="2.60.40.10">
    <property type="entry name" value="Immunoglobulins"/>
    <property type="match status" value="2"/>
</dbReference>
<feature type="domain" description="Ig-like" evidence="2">
    <location>
        <begin position="45"/>
        <end position="133"/>
    </location>
</feature>
<reference evidence="3 4" key="1">
    <citation type="submission" date="2024-05" db="EMBL/GenBank/DDBJ databases">
        <authorList>
            <person name="Wallberg A."/>
        </authorList>
    </citation>
    <scope>NUCLEOTIDE SEQUENCE [LARGE SCALE GENOMIC DNA]</scope>
</reference>
<keyword evidence="1" id="KW-0732">Signal</keyword>
<dbReference type="SMART" id="SM00408">
    <property type="entry name" value="IGc2"/>
    <property type="match status" value="2"/>
</dbReference>
<dbReference type="Proteomes" id="UP001497623">
    <property type="component" value="Unassembled WGS sequence"/>
</dbReference>
<keyword evidence="4" id="KW-1185">Reference proteome</keyword>
<dbReference type="InterPro" id="IPR037448">
    <property type="entry name" value="Zig-8"/>
</dbReference>
<dbReference type="PROSITE" id="PS50835">
    <property type="entry name" value="IG_LIKE"/>
    <property type="match status" value="2"/>
</dbReference>
<protein>
    <recommendedName>
        <fullName evidence="2">Ig-like domain-containing protein</fullName>
    </recommendedName>
</protein>
<feature type="signal peptide" evidence="1">
    <location>
        <begin position="1"/>
        <end position="18"/>
    </location>
</feature>
<dbReference type="EMBL" id="CAXKWB010000543">
    <property type="protein sequence ID" value="CAL4061150.1"/>
    <property type="molecule type" value="Genomic_DNA"/>
</dbReference>
<dbReference type="SMART" id="SM00406">
    <property type="entry name" value="IGv"/>
    <property type="match status" value="2"/>
</dbReference>
<dbReference type="PANTHER" id="PTHR23279:SF41">
    <property type="entry name" value="DEFECTIVE PROBOSCIS EXTENSION RESPONSE 4-RELATED"/>
    <property type="match status" value="1"/>
</dbReference>
<dbReference type="SMART" id="SM00409">
    <property type="entry name" value="IG"/>
    <property type="match status" value="2"/>
</dbReference>
<dbReference type="InterPro" id="IPR013106">
    <property type="entry name" value="Ig_V-set"/>
</dbReference>
<comment type="caution">
    <text evidence="3">The sequence shown here is derived from an EMBL/GenBank/DDBJ whole genome shotgun (WGS) entry which is preliminary data.</text>
</comment>
<feature type="non-terminal residue" evidence="3">
    <location>
        <position position="258"/>
    </location>
</feature>
<dbReference type="GO" id="GO:0032589">
    <property type="term" value="C:neuron projection membrane"/>
    <property type="evidence" value="ECO:0007669"/>
    <property type="project" value="TreeGrafter"/>
</dbReference>
<accession>A0AAV2PPG4</accession>
<dbReference type="Pfam" id="PF07686">
    <property type="entry name" value="V-set"/>
    <property type="match status" value="1"/>
</dbReference>
<dbReference type="InterPro" id="IPR003599">
    <property type="entry name" value="Ig_sub"/>
</dbReference>
<name>A0AAV2PPG4_MEGNR</name>
<dbReference type="SUPFAM" id="SSF48726">
    <property type="entry name" value="Immunoglobulin"/>
    <property type="match status" value="2"/>
</dbReference>